<dbReference type="AlphaFoldDB" id="A0A288Q7B9"/>
<proteinExistence type="predicted"/>
<evidence type="ECO:0000313" key="1">
    <source>
        <dbReference type="EMBL" id="RDL06712.1"/>
    </source>
</evidence>
<dbReference type="InterPro" id="IPR011032">
    <property type="entry name" value="GroES-like_sf"/>
</dbReference>
<dbReference type="Pfam" id="PF00107">
    <property type="entry name" value="ADH_zinc_N"/>
    <property type="match status" value="1"/>
</dbReference>
<reference evidence="1 2" key="1">
    <citation type="submission" date="2018-07" db="EMBL/GenBank/DDBJ databases">
        <title>Genomic Encyclopedia of Type Strains, Phase III (KMG-III): the genomes of soil and plant-associated and newly described type strains.</title>
        <authorList>
            <person name="Whitman W."/>
        </authorList>
    </citation>
    <scope>NUCLEOTIDE SEQUENCE [LARGE SCALE GENOMIC DNA]</scope>
    <source>
        <strain evidence="1 2">CECT 7031</strain>
    </source>
</reference>
<dbReference type="InterPro" id="IPR013149">
    <property type="entry name" value="ADH-like_C"/>
</dbReference>
<dbReference type="SUPFAM" id="SSF50129">
    <property type="entry name" value="GroES-like"/>
    <property type="match status" value="1"/>
</dbReference>
<dbReference type="SUPFAM" id="SSF51735">
    <property type="entry name" value="NAD(P)-binding Rossmann-fold domains"/>
    <property type="match status" value="1"/>
</dbReference>
<dbReference type="GO" id="GO:0016491">
    <property type="term" value="F:oxidoreductase activity"/>
    <property type="evidence" value="ECO:0007669"/>
    <property type="project" value="InterPro"/>
</dbReference>
<dbReference type="Gene3D" id="3.90.180.10">
    <property type="entry name" value="Medium-chain alcohol dehydrogenases, catalytic domain"/>
    <property type="match status" value="1"/>
</dbReference>
<dbReference type="InterPro" id="IPR036291">
    <property type="entry name" value="NAD(P)-bd_dom_sf"/>
</dbReference>
<keyword evidence="2" id="KW-1185">Reference proteome</keyword>
<dbReference type="SMART" id="SM00829">
    <property type="entry name" value="PKS_ER"/>
    <property type="match status" value="1"/>
</dbReference>
<accession>A0A288Q7B9</accession>
<protein>
    <submittedName>
        <fullName evidence="1">NADPH2:quinone reductase</fullName>
    </submittedName>
</protein>
<dbReference type="InterPro" id="IPR051397">
    <property type="entry name" value="Zn-ADH-like_protein"/>
</dbReference>
<sequence length="317" mass="33303">MMKAAVVRDFSTGPHYEGNFLAPIPEASMTKIEVTASALSNVARSVASGQHYSVQHTSLPVVPGIDGVGILPSGQKVYFVSQSGGAMAAEIAVKNGDWVYVAGKTDDAKIAGMMNPAMSSWMALHYRTEFKAGQKVMILGASGNAGKLALQIAKRLGAAEIIAVARDHGHLDDLYELGATQIVSLSDDAATIATNLASVGKNVDIVLDYLWGDVTGQALTAIIPARADANQLLTWVNIGSVVGPTTALPAAALRAVNLRLVGSGFGSVKMAQLLSSLQGIADAEVAQPFVFEVRREALTDIAQVWTEKTSERIVFVL</sequence>
<gene>
    <name evidence="1" type="ORF">DFP99_1101</name>
</gene>
<name>A0A288Q7B9_9LACO</name>
<dbReference type="KEGG" id="wso:WSWS_01588"/>
<dbReference type="PANTHER" id="PTHR43677">
    <property type="entry name" value="SHORT-CHAIN DEHYDROGENASE/REDUCTASE"/>
    <property type="match status" value="1"/>
</dbReference>
<dbReference type="Gene3D" id="3.40.50.720">
    <property type="entry name" value="NAD(P)-binding Rossmann-like Domain"/>
    <property type="match status" value="1"/>
</dbReference>
<comment type="caution">
    <text evidence="1">The sequence shown here is derived from an EMBL/GenBank/DDBJ whole genome shotgun (WGS) entry which is preliminary data.</text>
</comment>
<dbReference type="PANTHER" id="PTHR43677:SF11">
    <property type="entry name" value="ZINC-CONTAINING ALCOHOL DEHYDROGENASE"/>
    <property type="match status" value="1"/>
</dbReference>
<dbReference type="GeneID" id="94546769"/>
<evidence type="ECO:0000313" key="2">
    <source>
        <dbReference type="Proteomes" id="UP000254912"/>
    </source>
</evidence>
<organism evidence="1 2">
    <name type="scientific">Weissella soli</name>
    <dbReference type="NCBI Taxonomy" id="155866"/>
    <lineage>
        <taxon>Bacteria</taxon>
        <taxon>Bacillati</taxon>
        <taxon>Bacillota</taxon>
        <taxon>Bacilli</taxon>
        <taxon>Lactobacillales</taxon>
        <taxon>Lactobacillaceae</taxon>
        <taxon>Weissella</taxon>
    </lineage>
</organism>
<dbReference type="RefSeq" id="WP_237342590.1">
    <property type="nucleotide sequence ID" value="NZ_BJYO01000003.1"/>
</dbReference>
<dbReference type="InterPro" id="IPR020843">
    <property type="entry name" value="ER"/>
</dbReference>
<dbReference type="Proteomes" id="UP000254912">
    <property type="component" value="Unassembled WGS sequence"/>
</dbReference>
<dbReference type="EMBL" id="QRAS01000002">
    <property type="protein sequence ID" value="RDL06712.1"/>
    <property type="molecule type" value="Genomic_DNA"/>
</dbReference>